<keyword evidence="1" id="KW-0808">Transferase</keyword>
<name>A0A5P8M6T2_9LACO</name>
<accession>A0A5P8M6T2</accession>
<evidence type="ECO:0000313" key="2">
    <source>
        <dbReference type="Proteomes" id="UP000326779"/>
    </source>
</evidence>
<reference evidence="1 2" key="1">
    <citation type="submission" date="2019-10" db="EMBL/GenBank/DDBJ databases">
        <title>The completed genome of Lactobacillus harbinensis M1.</title>
        <authorList>
            <person name="Zheng Y."/>
        </authorList>
    </citation>
    <scope>NUCLEOTIDE SEQUENCE [LARGE SCALE GENOMIC DNA]</scope>
    <source>
        <strain evidence="1 2">M1</strain>
    </source>
</reference>
<organism evidence="1 2">
    <name type="scientific">Schleiferilactobacillus harbinensis</name>
    <dbReference type="NCBI Taxonomy" id="304207"/>
    <lineage>
        <taxon>Bacteria</taxon>
        <taxon>Bacillati</taxon>
        <taxon>Bacillota</taxon>
        <taxon>Bacilli</taxon>
        <taxon>Lactobacillales</taxon>
        <taxon>Lactobacillaceae</taxon>
        <taxon>Schleiferilactobacillus</taxon>
    </lineage>
</organism>
<dbReference type="AlphaFoldDB" id="A0A5P8M6T2"/>
<dbReference type="KEGG" id="lhb:D1010_12770"/>
<protein>
    <submittedName>
        <fullName evidence="1">Glycosyltransferase family 8 protein</fullName>
    </submittedName>
</protein>
<sequence length="291" mass="33042">MPNKNVVVFTVTGPHIQLTAVALASLCQHHLDTEHLDVIVVAADLRNADIGWIRRIPKLYHRPNVFVTVWEPPAIAGQITTGNTSARFPGMTYWRLLLPSYFPQFDRLLYVDNDILFYDDVSAIFPQVSDNQPLGAVPDFYYYAMPNDPSLAQQFGLTSSHDYINAGVILYNPPVFNTLYPVSAVIAAINANHFQYHDQSVLNLLTATTIRRLPLAVNYQKDDHWLSDWAKINTPDQYPSIAQARSQVVIRHFVEFEANSMPWQHLAIADPWEADWWTTLADVKARITPGR</sequence>
<proteinExistence type="predicted"/>
<evidence type="ECO:0000313" key="1">
    <source>
        <dbReference type="EMBL" id="QFR24183.1"/>
    </source>
</evidence>
<dbReference type="Proteomes" id="UP000326779">
    <property type="component" value="Chromosome"/>
</dbReference>
<dbReference type="InterPro" id="IPR029044">
    <property type="entry name" value="Nucleotide-diphossugar_trans"/>
</dbReference>
<dbReference type="InterPro" id="IPR002495">
    <property type="entry name" value="Glyco_trans_8"/>
</dbReference>
<dbReference type="EMBL" id="CP045143">
    <property type="protein sequence ID" value="QFR24183.1"/>
    <property type="molecule type" value="Genomic_DNA"/>
</dbReference>
<dbReference type="Pfam" id="PF01501">
    <property type="entry name" value="Glyco_transf_8"/>
    <property type="match status" value="1"/>
</dbReference>
<dbReference type="GO" id="GO:0016757">
    <property type="term" value="F:glycosyltransferase activity"/>
    <property type="evidence" value="ECO:0007669"/>
    <property type="project" value="InterPro"/>
</dbReference>
<dbReference type="RefSeq" id="WP_152261173.1">
    <property type="nucleotide sequence ID" value="NZ_CP045143.1"/>
</dbReference>
<gene>
    <name evidence="1" type="ORF">D1010_12770</name>
</gene>
<dbReference type="SUPFAM" id="SSF53448">
    <property type="entry name" value="Nucleotide-diphospho-sugar transferases"/>
    <property type="match status" value="1"/>
</dbReference>
<dbReference type="Gene3D" id="3.90.550.10">
    <property type="entry name" value="Spore Coat Polysaccharide Biosynthesis Protein SpsA, Chain A"/>
    <property type="match status" value="1"/>
</dbReference>